<sequence>MVRKQNQSPETEASLFLVEFLEVAITSIVFLKGIYPIGAFERRRYMNLVVHSARHPKLHRYIHDSLIDLVSYLQQGMVERVAVIFFNAAKIPIEKFMFKINVNRSHGAIMEDGALESSMRAFLIKLSQSEPLTKASSQGWKWEIAAYFRSLPSDNGDRWIRTQALQWQQPPLITPIKSMKADPFSVQLYIEHPDLLEPI</sequence>
<feature type="transmembrane region" description="Helical" evidence="1">
    <location>
        <begin position="15"/>
        <end position="35"/>
    </location>
</feature>
<protein>
    <recommendedName>
        <fullName evidence="2">HORMA domain-containing protein</fullName>
    </recommendedName>
</protein>
<evidence type="ECO:0000313" key="3">
    <source>
        <dbReference type="EMBL" id="KAK9048919.1"/>
    </source>
</evidence>
<dbReference type="InterPro" id="IPR045091">
    <property type="entry name" value="Mad2-like"/>
</dbReference>
<dbReference type="Gene3D" id="3.30.900.10">
    <property type="entry name" value="HORMA domain"/>
    <property type="match status" value="1"/>
</dbReference>
<dbReference type="PANTHER" id="PTHR11842:SF10">
    <property type="entry name" value="MITOTIC SPINDLE ASSEMBLY CHECKPOINT PROTEIN MAD2B"/>
    <property type="match status" value="1"/>
</dbReference>
<dbReference type="PANTHER" id="PTHR11842">
    <property type="entry name" value="MITOTIC SPINDLE ASSEMBLY CHECKPOINT PROTEIN MAD2"/>
    <property type="match status" value="1"/>
</dbReference>
<dbReference type="InterPro" id="IPR003511">
    <property type="entry name" value="HORMA_dom"/>
</dbReference>
<keyword evidence="1" id="KW-1133">Transmembrane helix</keyword>
<organism evidence="3 4">
    <name type="scientific">Deinandra increscens subsp. villosa</name>
    <dbReference type="NCBI Taxonomy" id="3103831"/>
    <lineage>
        <taxon>Eukaryota</taxon>
        <taxon>Viridiplantae</taxon>
        <taxon>Streptophyta</taxon>
        <taxon>Embryophyta</taxon>
        <taxon>Tracheophyta</taxon>
        <taxon>Spermatophyta</taxon>
        <taxon>Magnoliopsida</taxon>
        <taxon>eudicotyledons</taxon>
        <taxon>Gunneridae</taxon>
        <taxon>Pentapetalae</taxon>
        <taxon>asterids</taxon>
        <taxon>campanulids</taxon>
        <taxon>Asterales</taxon>
        <taxon>Asteraceae</taxon>
        <taxon>Asteroideae</taxon>
        <taxon>Heliantheae alliance</taxon>
        <taxon>Madieae</taxon>
        <taxon>Madiinae</taxon>
        <taxon>Deinandra</taxon>
    </lineage>
</organism>
<accession>A0AAP0C3B5</accession>
<dbReference type="InterPro" id="IPR036570">
    <property type="entry name" value="HORMA_dom_sf"/>
</dbReference>
<dbReference type="GO" id="GO:0016035">
    <property type="term" value="C:zeta DNA polymerase complex"/>
    <property type="evidence" value="ECO:0007669"/>
    <property type="project" value="TreeGrafter"/>
</dbReference>
<name>A0AAP0C3B5_9ASTR</name>
<reference evidence="3 4" key="1">
    <citation type="submission" date="2024-04" db="EMBL/GenBank/DDBJ databases">
        <title>The reference genome of an endangered Asteraceae, Deinandra increscens subsp. villosa, native to the Central Coast of California.</title>
        <authorList>
            <person name="Guilliams M."/>
            <person name="Hasenstab-Lehman K."/>
            <person name="Meyer R."/>
            <person name="Mcevoy S."/>
        </authorList>
    </citation>
    <scope>NUCLEOTIDE SEQUENCE [LARGE SCALE GENOMIC DNA]</scope>
    <source>
        <tissue evidence="3">Leaf</tissue>
    </source>
</reference>
<dbReference type="SUPFAM" id="SSF56019">
    <property type="entry name" value="The spindle assembly checkpoint protein mad2"/>
    <property type="match status" value="1"/>
</dbReference>
<dbReference type="EMBL" id="JBCNJP010009347">
    <property type="protein sequence ID" value="KAK9048919.1"/>
    <property type="molecule type" value="Genomic_DNA"/>
</dbReference>
<evidence type="ECO:0000259" key="2">
    <source>
        <dbReference type="PROSITE" id="PS50815"/>
    </source>
</evidence>
<gene>
    <name evidence="3" type="ORF">SSX86_032112</name>
</gene>
<evidence type="ECO:0000256" key="1">
    <source>
        <dbReference type="SAM" id="Phobius"/>
    </source>
</evidence>
<dbReference type="Proteomes" id="UP001408789">
    <property type="component" value="Unassembled WGS sequence"/>
</dbReference>
<dbReference type="Pfam" id="PF02301">
    <property type="entry name" value="HORMA"/>
    <property type="match status" value="1"/>
</dbReference>
<comment type="caution">
    <text evidence="3">The sequence shown here is derived from an EMBL/GenBank/DDBJ whole genome shotgun (WGS) entry which is preliminary data.</text>
</comment>
<keyword evidence="1" id="KW-0472">Membrane</keyword>
<keyword evidence="1" id="KW-0812">Transmembrane</keyword>
<evidence type="ECO:0000313" key="4">
    <source>
        <dbReference type="Proteomes" id="UP001408789"/>
    </source>
</evidence>
<dbReference type="PROSITE" id="PS50815">
    <property type="entry name" value="HORMA"/>
    <property type="match status" value="1"/>
</dbReference>
<keyword evidence="4" id="KW-1185">Reference proteome</keyword>
<feature type="domain" description="HORMA" evidence="2">
    <location>
        <begin position="11"/>
        <end position="190"/>
    </location>
</feature>
<dbReference type="AlphaFoldDB" id="A0AAP0C3B5"/>
<proteinExistence type="predicted"/>